<accession>A0AAD7ZN49</accession>
<evidence type="ECO:0000313" key="10">
    <source>
        <dbReference type="Proteomes" id="UP001233999"/>
    </source>
</evidence>
<evidence type="ECO:0000313" key="9">
    <source>
        <dbReference type="EMBL" id="KAJ9583485.1"/>
    </source>
</evidence>
<dbReference type="AlphaFoldDB" id="A0AAD7ZN49"/>
<evidence type="ECO:0000256" key="1">
    <source>
        <dbReference type="ARBA" id="ARBA00009636"/>
    </source>
</evidence>
<dbReference type="InterPro" id="IPR000217">
    <property type="entry name" value="Tubulin"/>
</dbReference>
<dbReference type="GO" id="GO:0005200">
    <property type="term" value="F:structural constituent of cytoskeleton"/>
    <property type="evidence" value="ECO:0007669"/>
    <property type="project" value="InterPro"/>
</dbReference>
<dbReference type="InterPro" id="IPR002452">
    <property type="entry name" value="Alpha_tubulin"/>
</dbReference>
<dbReference type="SUPFAM" id="SSF52490">
    <property type="entry name" value="Tubulin nucleotide-binding domain-like"/>
    <property type="match status" value="1"/>
</dbReference>
<name>A0AAD7ZN49_DIPPU</name>
<dbReference type="GO" id="GO:0005874">
    <property type="term" value="C:microtubule"/>
    <property type="evidence" value="ECO:0007669"/>
    <property type="project" value="UniProtKB-KW"/>
</dbReference>
<reference evidence="9" key="2">
    <citation type="submission" date="2023-05" db="EMBL/GenBank/DDBJ databases">
        <authorList>
            <person name="Fouks B."/>
        </authorList>
    </citation>
    <scope>NUCLEOTIDE SEQUENCE</scope>
    <source>
        <strain evidence="9">Stay&amp;Tobe</strain>
        <tissue evidence="9">Testes</tissue>
    </source>
</reference>
<dbReference type="Gene3D" id="3.40.50.1440">
    <property type="entry name" value="Tubulin/FtsZ, GTPase domain"/>
    <property type="match status" value="1"/>
</dbReference>
<dbReference type="EMBL" id="JASPKZ010007586">
    <property type="protein sequence ID" value="KAJ9583485.1"/>
    <property type="molecule type" value="Genomic_DNA"/>
</dbReference>
<feature type="domain" description="Tubulin/FtsZ GTPase" evidence="8">
    <location>
        <begin position="33"/>
        <end position="159"/>
    </location>
</feature>
<dbReference type="GO" id="GO:0005525">
    <property type="term" value="F:GTP binding"/>
    <property type="evidence" value="ECO:0007669"/>
    <property type="project" value="UniProtKB-UniRule"/>
</dbReference>
<dbReference type="PANTHER" id="PTHR11588">
    <property type="entry name" value="TUBULIN"/>
    <property type="match status" value="1"/>
</dbReference>
<dbReference type="GO" id="GO:0007017">
    <property type="term" value="P:microtubule-based process"/>
    <property type="evidence" value="ECO:0007669"/>
    <property type="project" value="InterPro"/>
</dbReference>
<evidence type="ECO:0000256" key="5">
    <source>
        <dbReference type="ARBA" id="ARBA00023134"/>
    </source>
</evidence>
<reference evidence="9" key="1">
    <citation type="journal article" date="2023" name="IScience">
        <title>Live-bearing cockroach genome reveals convergent evolutionary mechanisms linked to viviparity in insects and beyond.</title>
        <authorList>
            <person name="Fouks B."/>
            <person name="Harrison M.C."/>
            <person name="Mikhailova A.A."/>
            <person name="Marchal E."/>
            <person name="English S."/>
            <person name="Carruthers M."/>
            <person name="Jennings E.C."/>
            <person name="Chiamaka E.L."/>
            <person name="Frigard R.A."/>
            <person name="Pippel M."/>
            <person name="Attardo G.M."/>
            <person name="Benoit J.B."/>
            <person name="Bornberg-Bauer E."/>
            <person name="Tobe S.S."/>
        </authorList>
    </citation>
    <scope>NUCLEOTIDE SEQUENCE</scope>
    <source>
        <strain evidence="9">Stay&amp;Tobe</strain>
    </source>
</reference>
<feature type="non-terminal residue" evidence="9">
    <location>
        <position position="160"/>
    </location>
</feature>
<comment type="function">
    <text evidence="7">Tubulin is the major constituent of microtubules, a cylinder consisting of laterally associated linear protofilaments composed of alpha- and beta-tubulin heterodimers. Microtubules grow by the addition of GTP-tubulin dimers to the microtubule end, where a stabilizing cap forms. Below the cap, tubulin dimers are in GDP-bound state, owing to GTPase activity of alpha-tubulin.</text>
</comment>
<evidence type="ECO:0000256" key="2">
    <source>
        <dbReference type="ARBA" id="ARBA00022701"/>
    </source>
</evidence>
<evidence type="ECO:0000256" key="4">
    <source>
        <dbReference type="ARBA" id="ARBA00022801"/>
    </source>
</evidence>
<dbReference type="GO" id="GO:0016787">
    <property type="term" value="F:hydrolase activity"/>
    <property type="evidence" value="ECO:0007669"/>
    <property type="project" value="UniProtKB-KW"/>
</dbReference>
<dbReference type="Pfam" id="PF00091">
    <property type="entry name" value="Tubulin"/>
    <property type="match status" value="1"/>
</dbReference>
<dbReference type="InterPro" id="IPR017975">
    <property type="entry name" value="Tubulin_CS"/>
</dbReference>
<comment type="similarity">
    <text evidence="1 7">Belongs to the tubulin family.</text>
</comment>
<proteinExistence type="inferred from homology"/>
<keyword evidence="3 7" id="KW-0547">Nucleotide-binding</keyword>
<keyword evidence="4" id="KW-0378">Hydrolase</keyword>
<sequence length="160" mass="17831">MGNACWELFCLEHGIQSDGIMPSDKICGSNSCFNTFFSETESEKMVPRAVMVDLEPTVVDEIRCGTYRQLYHPEQLITGKEDAANNYARGHFTTGREVIDSVMDRVRKLSDMCTGLQGFFVFHSFGGGTGSGFTSLLMQKLSEDFGKKSKLEFVVYPAPQ</sequence>
<keyword evidence="10" id="KW-1185">Reference proteome</keyword>
<dbReference type="SMART" id="SM00864">
    <property type="entry name" value="Tubulin"/>
    <property type="match status" value="1"/>
</dbReference>
<dbReference type="Proteomes" id="UP001233999">
    <property type="component" value="Unassembled WGS sequence"/>
</dbReference>
<keyword evidence="2 7" id="KW-0493">Microtubule</keyword>
<evidence type="ECO:0000256" key="6">
    <source>
        <dbReference type="ARBA" id="ARBA00049117"/>
    </source>
</evidence>
<protein>
    <recommendedName>
        <fullName evidence="7">Tubulin alpha chain</fullName>
    </recommendedName>
</protein>
<dbReference type="PRINTS" id="PR01162">
    <property type="entry name" value="ALPHATUBULIN"/>
</dbReference>
<evidence type="ECO:0000256" key="3">
    <source>
        <dbReference type="ARBA" id="ARBA00022741"/>
    </source>
</evidence>
<comment type="subunit">
    <text evidence="7">Dimer of alpha and beta chains. A typical microtubule is a hollow water-filled tube with an outer diameter of 25 nm and an inner diameter of 15 nM. Alpha-beta heterodimers associate head-to-tail to form protofilaments running lengthwise along the microtubule wall with the beta-tubulin subunit facing the microtubule plus end conferring a structural polarity. Microtubules usually have 13 protofilaments but different protofilament numbers can be found in some organisms and specialized cells.</text>
</comment>
<dbReference type="PROSITE" id="PS00227">
    <property type="entry name" value="TUBULIN"/>
    <property type="match status" value="1"/>
</dbReference>
<dbReference type="InterPro" id="IPR036525">
    <property type="entry name" value="Tubulin/FtsZ_GTPase_sf"/>
</dbReference>
<dbReference type="InterPro" id="IPR003008">
    <property type="entry name" value="Tubulin_FtsZ_GTPase"/>
</dbReference>
<keyword evidence="5 7" id="KW-0342">GTP-binding</keyword>
<organism evidence="9 10">
    <name type="scientific">Diploptera punctata</name>
    <name type="common">Pacific beetle cockroach</name>
    <dbReference type="NCBI Taxonomy" id="6984"/>
    <lineage>
        <taxon>Eukaryota</taxon>
        <taxon>Metazoa</taxon>
        <taxon>Ecdysozoa</taxon>
        <taxon>Arthropoda</taxon>
        <taxon>Hexapoda</taxon>
        <taxon>Insecta</taxon>
        <taxon>Pterygota</taxon>
        <taxon>Neoptera</taxon>
        <taxon>Polyneoptera</taxon>
        <taxon>Dictyoptera</taxon>
        <taxon>Blattodea</taxon>
        <taxon>Blaberoidea</taxon>
        <taxon>Blaberidae</taxon>
        <taxon>Diplopterinae</taxon>
        <taxon>Diploptera</taxon>
    </lineage>
</organism>
<dbReference type="PRINTS" id="PR01161">
    <property type="entry name" value="TUBULIN"/>
</dbReference>
<evidence type="ECO:0000256" key="7">
    <source>
        <dbReference type="RuleBase" id="RU000352"/>
    </source>
</evidence>
<comment type="caution">
    <text evidence="9">The sequence shown here is derived from an EMBL/GenBank/DDBJ whole genome shotgun (WGS) entry which is preliminary data.</text>
</comment>
<evidence type="ECO:0000259" key="8">
    <source>
        <dbReference type="SMART" id="SM00864"/>
    </source>
</evidence>
<gene>
    <name evidence="9" type="ORF">L9F63_022178</name>
</gene>
<comment type="catalytic activity">
    <reaction evidence="6">
        <text>GTP + H2O = GDP + phosphate + H(+)</text>
        <dbReference type="Rhea" id="RHEA:19669"/>
        <dbReference type="ChEBI" id="CHEBI:15377"/>
        <dbReference type="ChEBI" id="CHEBI:15378"/>
        <dbReference type="ChEBI" id="CHEBI:37565"/>
        <dbReference type="ChEBI" id="CHEBI:43474"/>
        <dbReference type="ChEBI" id="CHEBI:58189"/>
    </reaction>
    <physiologicalReaction direction="left-to-right" evidence="6">
        <dbReference type="Rhea" id="RHEA:19670"/>
    </physiologicalReaction>
</comment>